<dbReference type="InterPro" id="IPR027291">
    <property type="entry name" value="Glyco_hydro_38_N_sf"/>
</dbReference>
<dbReference type="InterPro" id="IPR041147">
    <property type="entry name" value="GH38_C"/>
</dbReference>
<dbReference type="InterPro" id="IPR037094">
    <property type="entry name" value="Glyco_hydro_38_cen_sf"/>
</dbReference>
<protein>
    <submittedName>
        <fullName evidence="6">Alpha-mannosidase</fullName>
    </submittedName>
</protein>
<keyword evidence="2" id="KW-0479">Metal-binding</keyword>
<dbReference type="GO" id="GO:0030246">
    <property type="term" value="F:carbohydrate binding"/>
    <property type="evidence" value="ECO:0007669"/>
    <property type="project" value="InterPro"/>
</dbReference>
<evidence type="ECO:0000259" key="5">
    <source>
        <dbReference type="SMART" id="SM00872"/>
    </source>
</evidence>
<evidence type="ECO:0000256" key="3">
    <source>
        <dbReference type="ARBA" id="ARBA00022801"/>
    </source>
</evidence>
<dbReference type="CDD" id="cd10789">
    <property type="entry name" value="GH38N_AMII_ER_cytosolic"/>
    <property type="match status" value="1"/>
</dbReference>
<dbReference type="GO" id="GO:0004559">
    <property type="term" value="F:alpha-mannosidase activity"/>
    <property type="evidence" value="ECO:0007669"/>
    <property type="project" value="InterPro"/>
</dbReference>
<comment type="similarity">
    <text evidence="1">Belongs to the glycosyl hydrolase 38 family.</text>
</comment>
<dbReference type="InterPro" id="IPR028995">
    <property type="entry name" value="Glyco_hydro_57/38_cen_sf"/>
</dbReference>
<dbReference type="Gene3D" id="3.20.110.10">
    <property type="entry name" value="Glycoside hydrolase 38, N terminal domain"/>
    <property type="match status" value="1"/>
</dbReference>
<evidence type="ECO:0000256" key="1">
    <source>
        <dbReference type="ARBA" id="ARBA00009792"/>
    </source>
</evidence>
<dbReference type="InterPro" id="IPR011013">
    <property type="entry name" value="Gal_mutarotase_sf_dom"/>
</dbReference>
<dbReference type="Gene3D" id="2.70.98.30">
    <property type="entry name" value="Golgi alpha-mannosidase II, domain 4"/>
    <property type="match status" value="1"/>
</dbReference>
<keyword evidence="4" id="KW-0326">Glycosidase</keyword>
<sequence>MIVFSRLHTVRNYAGALLASAIFLAPFCLGTPASAQHRRRGVEIPSTLSPESQKVVERLGTFDYLPAESWRFHAGNVAHGEAADLDDSSWPVAKPGSEGGTDAVWYRQLVEIPKTLNGYDLTGARIWFKFNARGDRSMPQIIYFNGRRVALGDDLEPIVLFDNAKPGDKILVAVKLLPTVGNKRFGGSMMKIDFASNRPDPSDLQQEFISTALLIPSLSKNATADMATLEKAITSVDLNALDADNQKKFDTSLAEAKNEIEPLKPMLQQATFHLTGNSHIDAAWLWPRTETVDVVKRTFGTALQLMNEYPNYTYTQSAAQYNEWMLEKYPEMNAEIKKRIKEGRWEVVGGMWVEPDLNMPDGESQVRSILLGKRWFQKEYGVDVRIGWNPDSFGYNWQLPQIYKRSGIDYFVTQKMTWNDTNQLPLKLFWWESPDGSKVLTYFPQGYGNTDLGPVRLSNDLVSARKRSPGLDEMMDLYGVGDHGGGPTRSVLDQGDHWMESDKIVPNMKYGLAQPFFTHVEQEIASDSPTWNYKSIAQGYTYPTPEEGKIHIPTWDDELYLEYHRGVFTTQANHKRNMRESEEWTLNAEKYASLAWLQGDSYPNDRLTDAWEKITFNQFHDLAAGSGIGIIYKDAQKDYDQVRWETNEASTKALHTLSAEVDTHTAVGVPVFVFNPLAWERSGNVEVDVQLPSASANGVSVLDANNRVLPSEVLASDAKTNSYKLLVDAKNVPSMGYEVLHVVPGTKPFVSDLKASGFTLENAALRVVVDPSNGCITSIFDKKSNFETLAKGACGNQLQTFVDKPKDYDAWNIDPGTLDHNTPISEVDSVKLVDKGPMRATIRVTRTWQSSKFVQDITLYAGSDKVVVGNNIDWHETHVLLKAAFPLSASSPEATYEIPYGTIQRATTRNNSWEKARFEVPAIRWADLGDEQHGFSLINATKYGYDGQDNVLRLSLLRSPVSPDPDADRGPHHFSYELYPHAGTWKTALTERAGYEFDYKLRASQVESHTGTLPREHSYVAVSPDNVVLTAVKKAEDDNGLIFRVFEWAGKQSDVTFTLPKGATSATETNLMEKPIGSPLTVSGDKVTVPIHPYEILTIRADYPHAQTMAQNK</sequence>
<dbReference type="SUPFAM" id="SSF74650">
    <property type="entry name" value="Galactose mutarotase-like"/>
    <property type="match status" value="1"/>
</dbReference>
<dbReference type="Pfam" id="PF07748">
    <property type="entry name" value="Glyco_hydro_38C"/>
    <property type="match status" value="1"/>
</dbReference>
<evidence type="ECO:0000256" key="4">
    <source>
        <dbReference type="ARBA" id="ARBA00023295"/>
    </source>
</evidence>
<comment type="caution">
    <text evidence="6">The sequence shown here is derived from an EMBL/GenBank/DDBJ whole genome shotgun (WGS) entry which is preliminary data.</text>
</comment>
<dbReference type="InterPro" id="IPR011682">
    <property type="entry name" value="Glyco_hydro_38_C"/>
</dbReference>
<dbReference type="GO" id="GO:0046872">
    <property type="term" value="F:metal ion binding"/>
    <property type="evidence" value="ECO:0007669"/>
    <property type="project" value="UniProtKB-KW"/>
</dbReference>
<keyword evidence="7" id="KW-1185">Reference proteome</keyword>
<evidence type="ECO:0000256" key="2">
    <source>
        <dbReference type="ARBA" id="ARBA00022723"/>
    </source>
</evidence>
<reference evidence="6" key="1">
    <citation type="journal article" date="2014" name="Int. J. Syst. Evol. Microbiol.">
        <title>Complete genome sequence of Corynebacterium casei LMG S-19264T (=DSM 44701T), isolated from a smear-ripened cheese.</title>
        <authorList>
            <consortium name="US DOE Joint Genome Institute (JGI-PGF)"/>
            <person name="Walter F."/>
            <person name="Albersmeier A."/>
            <person name="Kalinowski J."/>
            <person name="Ruckert C."/>
        </authorList>
    </citation>
    <scope>NUCLEOTIDE SEQUENCE</scope>
    <source>
        <strain evidence="6">CGMCC 1.12997</strain>
    </source>
</reference>
<dbReference type="FunFam" id="1.20.1270.50:FF:000004">
    <property type="entry name" value="alpha-mannosidase 2C1 isoform X1"/>
    <property type="match status" value="1"/>
</dbReference>
<dbReference type="InterPro" id="IPR000602">
    <property type="entry name" value="Glyco_hydro_38_N"/>
</dbReference>
<evidence type="ECO:0000313" key="7">
    <source>
        <dbReference type="Proteomes" id="UP000647241"/>
    </source>
</evidence>
<organism evidence="6 7">
    <name type="scientific">Edaphobacter dinghuensis</name>
    <dbReference type="NCBI Taxonomy" id="1560005"/>
    <lineage>
        <taxon>Bacteria</taxon>
        <taxon>Pseudomonadati</taxon>
        <taxon>Acidobacteriota</taxon>
        <taxon>Terriglobia</taxon>
        <taxon>Terriglobales</taxon>
        <taxon>Acidobacteriaceae</taxon>
        <taxon>Edaphobacter</taxon>
    </lineage>
</organism>
<dbReference type="SUPFAM" id="SSF88713">
    <property type="entry name" value="Glycoside hydrolase/deacetylase"/>
    <property type="match status" value="1"/>
</dbReference>
<dbReference type="SMART" id="SM00872">
    <property type="entry name" value="Alpha-mann_mid"/>
    <property type="match status" value="1"/>
</dbReference>
<dbReference type="Pfam" id="PF01074">
    <property type="entry name" value="Glyco_hydro_38N"/>
    <property type="match status" value="1"/>
</dbReference>
<dbReference type="InterPro" id="IPR015341">
    <property type="entry name" value="Glyco_hydro_38_cen"/>
</dbReference>
<dbReference type="PANTHER" id="PTHR46017">
    <property type="entry name" value="ALPHA-MANNOSIDASE 2C1"/>
    <property type="match status" value="1"/>
</dbReference>
<evidence type="ECO:0000313" key="6">
    <source>
        <dbReference type="EMBL" id="GGG68386.1"/>
    </source>
</evidence>
<dbReference type="InterPro" id="IPR011330">
    <property type="entry name" value="Glyco_hydro/deAcase_b/a-brl"/>
</dbReference>
<feature type="domain" description="Glycoside hydrolase family 38 central" evidence="5">
    <location>
        <begin position="562"/>
        <end position="639"/>
    </location>
</feature>
<dbReference type="GO" id="GO:0009313">
    <property type="term" value="P:oligosaccharide catabolic process"/>
    <property type="evidence" value="ECO:0007669"/>
    <property type="project" value="TreeGrafter"/>
</dbReference>
<reference evidence="6" key="2">
    <citation type="submission" date="2020-09" db="EMBL/GenBank/DDBJ databases">
        <authorList>
            <person name="Sun Q."/>
            <person name="Zhou Y."/>
        </authorList>
    </citation>
    <scope>NUCLEOTIDE SEQUENCE</scope>
    <source>
        <strain evidence="6">CGMCC 1.12997</strain>
    </source>
</reference>
<dbReference type="AlphaFoldDB" id="A0A917H5U9"/>
<gene>
    <name evidence="6" type="ORF">GCM10011585_07920</name>
</gene>
<dbReference type="RefSeq" id="WP_188552818.1">
    <property type="nucleotide sequence ID" value="NZ_BMGT01000001.1"/>
</dbReference>
<dbReference type="SUPFAM" id="SSF88688">
    <property type="entry name" value="Families 57/38 glycoside transferase middle domain"/>
    <property type="match status" value="1"/>
</dbReference>
<dbReference type="EMBL" id="BMGT01000001">
    <property type="protein sequence ID" value="GGG68386.1"/>
    <property type="molecule type" value="Genomic_DNA"/>
</dbReference>
<keyword evidence="3" id="KW-0378">Hydrolase</keyword>
<dbReference type="Proteomes" id="UP000647241">
    <property type="component" value="Unassembled WGS sequence"/>
</dbReference>
<name>A0A917H5U9_9BACT</name>
<dbReference type="Pfam" id="PF09261">
    <property type="entry name" value="Alpha-mann_mid"/>
    <property type="match status" value="1"/>
</dbReference>
<dbReference type="InterPro" id="IPR013780">
    <property type="entry name" value="Glyco_hydro_b"/>
</dbReference>
<dbReference type="PANTHER" id="PTHR46017:SF1">
    <property type="entry name" value="ALPHA-MANNOSIDASE 2C1"/>
    <property type="match status" value="1"/>
</dbReference>
<accession>A0A917H5U9</accession>
<proteinExistence type="inferred from homology"/>
<dbReference type="Gene3D" id="2.60.40.1180">
    <property type="entry name" value="Golgi alpha-mannosidase II"/>
    <property type="match status" value="1"/>
</dbReference>
<dbReference type="GO" id="GO:0006013">
    <property type="term" value="P:mannose metabolic process"/>
    <property type="evidence" value="ECO:0007669"/>
    <property type="project" value="InterPro"/>
</dbReference>
<dbReference type="Gene3D" id="2.60.40.2220">
    <property type="match status" value="1"/>
</dbReference>
<dbReference type="Gene3D" id="1.20.1270.50">
    <property type="entry name" value="Glycoside hydrolase family 38, central domain"/>
    <property type="match status" value="1"/>
</dbReference>
<dbReference type="Pfam" id="PF17677">
    <property type="entry name" value="Glyco_hydro38C2"/>
    <property type="match status" value="1"/>
</dbReference>